<proteinExistence type="predicted"/>
<evidence type="ECO:0000313" key="2">
    <source>
        <dbReference type="WBParaSite" id="MhA1_Contig266.frz3.gene10"/>
    </source>
</evidence>
<accession>A0A1I8BJ39</accession>
<dbReference type="AlphaFoldDB" id="A0A1I8BJ39"/>
<name>A0A1I8BJ39_MELHA</name>
<protein>
    <submittedName>
        <fullName evidence="2">Uncharacterized protein</fullName>
    </submittedName>
</protein>
<dbReference type="WBParaSite" id="MhA1_Contig266.frz3.gene10">
    <property type="protein sequence ID" value="MhA1_Contig266.frz3.gene10"/>
    <property type="gene ID" value="MhA1_Contig266.frz3.gene10"/>
</dbReference>
<keyword evidence="1" id="KW-1185">Reference proteome</keyword>
<evidence type="ECO:0000313" key="1">
    <source>
        <dbReference type="Proteomes" id="UP000095281"/>
    </source>
</evidence>
<organism evidence="1 2">
    <name type="scientific">Meloidogyne hapla</name>
    <name type="common">Root-knot nematode worm</name>
    <dbReference type="NCBI Taxonomy" id="6305"/>
    <lineage>
        <taxon>Eukaryota</taxon>
        <taxon>Metazoa</taxon>
        <taxon>Ecdysozoa</taxon>
        <taxon>Nematoda</taxon>
        <taxon>Chromadorea</taxon>
        <taxon>Rhabditida</taxon>
        <taxon>Tylenchina</taxon>
        <taxon>Tylenchomorpha</taxon>
        <taxon>Tylenchoidea</taxon>
        <taxon>Meloidogynidae</taxon>
        <taxon>Meloidogyninae</taxon>
        <taxon>Meloidogyne</taxon>
    </lineage>
</organism>
<sequence length="161" mass="18676">MESKNPSGGNNDNFLTSFTNIAESQKEGILAINYTKTFEYLLDKISNHCITDKEYEEFYGNKSKAGLVSWFFQSLVGGIIRQIGLNELRERLHLKKQKINITGIVEEEVENKNVNYSIEVMSYFQEKVHLYSLGSYSNKYFWLEDIQNGEKPLNKIFPEVL</sequence>
<dbReference type="Proteomes" id="UP000095281">
    <property type="component" value="Unplaced"/>
</dbReference>
<reference evidence="2" key="1">
    <citation type="submission" date="2016-11" db="UniProtKB">
        <authorList>
            <consortium name="WormBaseParasite"/>
        </authorList>
    </citation>
    <scope>IDENTIFICATION</scope>
</reference>